<evidence type="ECO:0000313" key="2">
    <source>
        <dbReference type="EMBL" id="MFC4531580.1"/>
    </source>
</evidence>
<name>A0ABV9CFN8_9ACTN</name>
<accession>A0ABV9CFN8</accession>
<feature type="signal peptide" evidence="1">
    <location>
        <begin position="1"/>
        <end position="20"/>
    </location>
</feature>
<dbReference type="RefSeq" id="WP_380840214.1">
    <property type="nucleotide sequence ID" value="NZ_JBHSFP010000006.1"/>
</dbReference>
<comment type="caution">
    <text evidence="2">The sequence shown here is derived from an EMBL/GenBank/DDBJ whole genome shotgun (WGS) entry which is preliminary data.</text>
</comment>
<feature type="chain" id="PRO_5047342591" description="Secreted protein" evidence="1">
    <location>
        <begin position="21"/>
        <end position="304"/>
    </location>
</feature>
<evidence type="ECO:0008006" key="4">
    <source>
        <dbReference type="Google" id="ProtNLM"/>
    </source>
</evidence>
<evidence type="ECO:0000256" key="1">
    <source>
        <dbReference type="SAM" id="SignalP"/>
    </source>
</evidence>
<reference evidence="3" key="1">
    <citation type="journal article" date="2019" name="Int. J. Syst. Evol. Microbiol.">
        <title>The Global Catalogue of Microorganisms (GCM) 10K type strain sequencing project: providing services to taxonomists for standard genome sequencing and annotation.</title>
        <authorList>
            <consortium name="The Broad Institute Genomics Platform"/>
            <consortium name="The Broad Institute Genome Sequencing Center for Infectious Disease"/>
            <person name="Wu L."/>
            <person name="Ma J."/>
        </authorList>
    </citation>
    <scope>NUCLEOTIDE SEQUENCE [LARGE SCALE GENOMIC DNA]</scope>
    <source>
        <strain evidence="3">CGMCC 4.7132</strain>
    </source>
</reference>
<keyword evidence="3" id="KW-1185">Reference proteome</keyword>
<gene>
    <name evidence="2" type="ORF">ACFO60_12455</name>
</gene>
<sequence>MRFHRRALAAIAAVGATVLAVVFNAVDEPAPSRSAAAATSAAPTRSLTEQEKDLLHDAEDKLMRSCMGARGFDMWAVPRRPLPEDRDFPYVIDDVPWASRHGYGSDIQARRDRLRGSDPNRRYFTGLTPAERQRALDALHGERSARRLEVKTPNGMTVGRVDDGCVAQAQEKLYGDVEVWFRVTTVTDALTEIRERQVLADAEFTESVKKWSTCMGAKGFRYTDPYEARAAFTNPDKATARTKEVRTAVAEAGCAMSSGLSDTIRRLDRQYGERLRRAYSGEVNTRLRLELAALGRADSLVQSG</sequence>
<keyword evidence="1" id="KW-0732">Signal</keyword>
<proteinExistence type="predicted"/>
<dbReference type="EMBL" id="JBHSFP010000006">
    <property type="protein sequence ID" value="MFC4531580.1"/>
    <property type="molecule type" value="Genomic_DNA"/>
</dbReference>
<protein>
    <recommendedName>
        <fullName evidence="4">Secreted protein</fullName>
    </recommendedName>
</protein>
<organism evidence="2 3">
    <name type="scientific">Sphaerisporangium dianthi</name>
    <dbReference type="NCBI Taxonomy" id="1436120"/>
    <lineage>
        <taxon>Bacteria</taxon>
        <taxon>Bacillati</taxon>
        <taxon>Actinomycetota</taxon>
        <taxon>Actinomycetes</taxon>
        <taxon>Streptosporangiales</taxon>
        <taxon>Streptosporangiaceae</taxon>
        <taxon>Sphaerisporangium</taxon>
    </lineage>
</organism>
<dbReference type="Proteomes" id="UP001596004">
    <property type="component" value="Unassembled WGS sequence"/>
</dbReference>
<evidence type="ECO:0000313" key="3">
    <source>
        <dbReference type="Proteomes" id="UP001596004"/>
    </source>
</evidence>